<dbReference type="Pfam" id="PF07313">
    <property type="entry name" value="AmiA-like"/>
    <property type="match status" value="1"/>
</dbReference>
<dbReference type="Gene3D" id="2.30.260.10">
    <property type="entry name" value="putative xylanase like domain"/>
    <property type="match status" value="1"/>
</dbReference>
<dbReference type="InterPro" id="IPR038765">
    <property type="entry name" value="Papain-like_cys_pep_sf"/>
</dbReference>
<name>A0A6J4LHL0_9BACT</name>
<accession>A0A6J4LHL0</accession>
<dbReference type="InterPro" id="IPR010846">
    <property type="entry name" value="AmiA-like"/>
</dbReference>
<protein>
    <recommendedName>
        <fullName evidence="3">DUF1460 domain-containing protein</fullName>
    </recommendedName>
</protein>
<gene>
    <name evidence="2" type="ORF">AVDCRST_MAG89-2122</name>
</gene>
<proteinExistence type="predicted"/>
<evidence type="ECO:0000313" key="2">
    <source>
        <dbReference type="EMBL" id="CAA9330940.1"/>
    </source>
</evidence>
<dbReference type="SUPFAM" id="SSF54001">
    <property type="entry name" value="Cysteine proteinases"/>
    <property type="match status" value="1"/>
</dbReference>
<organism evidence="2">
    <name type="scientific">uncultured Gemmatimonadota bacterium</name>
    <dbReference type="NCBI Taxonomy" id="203437"/>
    <lineage>
        <taxon>Bacteria</taxon>
        <taxon>Pseudomonadati</taxon>
        <taxon>Gemmatimonadota</taxon>
        <taxon>environmental samples</taxon>
    </lineage>
</organism>
<sequence>MSLLRNLFGGAEPATRAATPERDGASAQDGARLAEWLRVLRADPAAHAPAPLGRLVARAGELTVGTPYGFKMLDQHLRDGSQGDEEPLTLSLTGFDTLTLVESCLALARCARAGGGSWDDFGREVERLRYRGGKRAGYASRLHYFSEWIADNAARGKVRDMSRELGGVRDERPLRFMTTQRSNYAGLRSDAAYEAIVRHEKELDAMPRWVVPQESIPQAAAGIEPGDVLAFATRLRGLDVNHTGIAYGDPSGTIRVLHIYSASKVEISAEPLPEYVATRKSTGILVARPI</sequence>
<dbReference type="Gene3D" id="1.10.3670.10">
    <property type="entry name" value="Putative xylanase like domain"/>
    <property type="match status" value="1"/>
</dbReference>
<evidence type="ECO:0008006" key="3">
    <source>
        <dbReference type="Google" id="ProtNLM"/>
    </source>
</evidence>
<dbReference type="AlphaFoldDB" id="A0A6J4LHL0"/>
<feature type="region of interest" description="Disordered" evidence="1">
    <location>
        <begin position="1"/>
        <end position="27"/>
    </location>
</feature>
<evidence type="ECO:0000256" key="1">
    <source>
        <dbReference type="SAM" id="MobiDB-lite"/>
    </source>
</evidence>
<dbReference type="EMBL" id="CADCTV010000448">
    <property type="protein sequence ID" value="CAA9330940.1"/>
    <property type="molecule type" value="Genomic_DNA"/>
</dbReference>
<reference evidence="2" key="1">
    <citation type="submission" date="2020-02" db="EMBL/GenBank/DDBJ databases">
        <authorList>
            <person name="Meier V. D."/>
        </authorList>
    </citation>
    <scope>NUCLEOTIDE SEQUENCE</scope>
    <source>
        <strain evidence="2">AVDCRST_MAG89</strain>
    </source>
</reference>